<dbReference type="InterPro" id="IPR021109">
    <property type="entry name" value="Peptidase_aspartic_dom_sf"/>
</dbReference>
<dbReference type="PANTHER" id="PTHR38037:SF2">
    <property type="entry name" value="ATP-DEPENDENT ZINC PROTEASE DOMAIN-CONTAINING PROTEIN-RELATED"/>
    <property type="match status" value="1"/>
</dbReference>
<dbReference type="RefSeq" id="WP_022612857.1">
    <property type="nucleotide sequence ID" value="NZ_LK391965.1"/>
</dbReference>
<evidence type="ECO:0000256" key="1">
    <source>
        <dbReference type="SAM" id="Coils"/>
    </source>
</evidence>
<dbReference type="EMBL" id="CAOF01000142">
    <property type="protein sequence ID" value="CCO48352.1"/>
    <property type="molecule type" value="Genomic_DNA"/>
</dbReference>
<dbReference type="Pfam" id="PF05618">
    <property type="entry name" value="Zn_protease"/>
    <property type="match status" value="1"/>
</dbReference>
<gene>
    <name evidence="3" type="ORF">VIBNISOn1_50026</name>
</gene>
<dbReference type="SUPFAM" id="SSF50630">
    <property type="entry name" value="Acid proteases"/>
    <property type="match status" value="1"/>
</dbReference>
<evidence type="ECO:0000313" key="3">
    <source>
        <dbReference type="EMBL" id="CCO48352.1"/>
    </source>
</evidence>
<keyword evidence="1" id="KW-0175">Coiled coil</keyword>
<organism evidence="3 4">
    <name type="scientific">Vibrio nigripulchritudo SOn1</name>
    <dbReference type="NCBI Taxonomy" id="1238450"/>
    <lineage>
        <taxon>Bacteria</taxon>
        <taxon>Pseudomonadati</taxon>
        <taxon>Pseudomonadota</taxon>
        <taxon>Gammaproteobacteria</taxon>
        <taxon>Vibrionales</taxon>
        <taxon>Vibrionaceae</taxon>
        <taxon>Vibrio</taxon>
    </lineage>
</organism>
<dbReference type="AlphaFoldDB" id="A0AAV2VUQ0"/>
<evidence type="ECO:0000313" key="4">
    <source>
        <dbReference type="Proteomes" id="UP000018211"/>
    </source>
</evidence>
<sequence length="248" mass="28017">MLKKVAALAAVTVLSGCTLIDGEKYTQSTQAAIQQSESNLTNQLQTYADQIDKQNDHINYLSIELTNLNNEVAKLRQEQAKQFKKLKTPKAAPIQPKQTQPVPEPTQTVVLGAIEKVKIDTIKQQFDARVDTGAATSSINAVDIQEFERNGKTWVKFHISDEKTKKEDQLWIESPVLRYAKIRQSTSEEAQRRPVVELWVQVGMIHEKAQFTLADRSQMSHPILLGREFIKDIALVDVSKTYLQSNTQ</sequence>
<feature type="domain" description="Retropepsin-like aspartic endopeptidase" evidence="2">
    <location>
        <begin position="110"/>
        <end position="245"/>
    </location>
</feature>
<dbReference type="PROSITE" id="PS51257">
    <property type="entry name" value="PROKAR_LIPOPROTEIN"/>
    <property type="match status" value="1"/>
</dbReference>
<comment type="caution">
    <text evidence="3">The sequence shown here is derived from an EMBL/GenBank/DDBJ whole genome shotgun (WGS) entry which is preliminary data.</text>
</comment>
<dbReference type="PANTHER" id="PTHR38037">
    <property type="entry name" value="ZN_PROTEASE DOMAIN-CONTAINING PROTEIN"/>
    <property type="match status" value="1"/>
</dbReference>
<reference evidence="3 4" key="1">
    <citation type="journal article" date="2013" name="ISME J.">
        <title>Comparative genomics of pathogenic lineages of Vibrio nigripulchritudo identifies virulence-associated traits.</title>
        <authorList>
            <person name="Goudenege D."/>
            <person name="Labreuche Y."/>
            <person name="Krin E."/>
            <person name="Ansquer D."/>
            <person name="Mangenot S."/>
            <person name="Calteau A."/>
            <person name="Medigue C."/>
            <person name="Mazel D."/>
            <person name="Polz M.F."/>
            <person name="Le Roux F."/>
        </authorList>
    </citation>
    <scope>NUCLEOTIDE SEQUENCE [LARGE SCALE GENOMIC DNA]</scope>
    <source>
        <strain evidence="3 4">SOn1</strain>
    </source>
</reference>
<proteinExistence type="predicted"/>
<protein>
    <recommendedName>
        <fullName evidence="2">Retropepsin-like aspartic endopeptidase domain-containing protein</fullName>
    </recommendedName>
</protein>
<name>A0AAV2VUQ0_9VIBR</name>
<dbReference type="Gene3D" id="2.40.70.10">
    <property type="entry name" value="Acid Proteases"/>
    <property type="match status" value="1"/>
</dbReference>
<dbReference type="InterPro" id="IPR008503">
    <property type="entry name" value="Asp_endopeptidase"/>
</dbReference>
<dbReference type="Proteomes" id="UP000018211">
    <property type="component" value="Unassembled WGS sequence"/>
</dbReference>
<feature type="coiled-coil region" evidence="1">
    <location>
        <begin position="58"/>
        <end position="85"/>
    </location>
</feature>
<evidence type="ECO:0000259" key="2">
    <source>
        <dbReference type="Pfam" id="PF05618"/>
    </source>
</evidence>
<accession>A0AAV2VUQ0</accession>